<keyword evidence="2" id="KW-1185">Reference proteome</keyword>
<accession>A0A485BRF8</accession>
<dbReference type="EMBL" id="CAADJD010000022">
    <property type="protein sequence ID" value="VFS74923.1"/>
    <property type="molecule type" value="Genomic_DNA"/>
</dbReference>
<proteinExistence type="predicted"/>
<dbReference type="AlphaFoldDB" id="A0A485BRF8"/>
<evidence type="ECO:0000313" key="2">
    <source>
        <dbReference type="Proteomes" id="UP000401081"/>
    </source>
</evidence>
<gene>
    <name evidence="1" type="ORF">NCTC12993_05214</name>
</gene>
<protein>
    <submittedName>
        <fullName evidence="1">Uncharacterized protein</fullName>
    </submittedName>
</protein>
<evidence type="ECO:0000313" key="1">
    <source>
        <dbReference type="EMBL" id="VFS74923.1"/>
    </source>
</evidence>
<reference evidence="1 2" key="1">
    <citation type="submission" date="2019-03" db="EMBL/GenBank/DDBJ databases">
        <authorList>
            <consortium name="Pathogen Informatics"/>
        </authorList>
    </citation>
    <scope>NUCLEOTIDE SEQUENCE [LARGE SCALE GENOMIC DNA]</scope>
    <source>
        <strain evidence="1 2">NCTC12993</strain>
    </source>
</reference>
<sequence length="59" mass="6488">MNLSFNTCWRDELPGFYSALQPTPLHNARVVWHNAPLANELAIPAALFTPERGAGVVGR</sequence>
<dbReference type="Proteomes" id="UP000401081">
    <property type="component" value="Unassembled WGS sequence"/>
</dbReference>
<organism evidence="1 2">
    <name type="scientific">Kluyvera cryocrescens</name>
    <name type="common">Kluyvera citrophila</name>
    <dbReference type="NCBI Taxonomy" id="580"/>
    <lineage>
        <taxon>Bacteria</taxon>
        <taxon>Pseudomonadati</taxon>
        <taxon>Pseudomonadota</taxon>
        <taxon>Gammaproteobacteria</taxon>
        <taxon>Enterobacterales</taxon>
        <taxon>Enterobacteriaceae</taxon>
        <taxon>Kluyvera</taxon>
    </lineage>
</organism>
<name>A0A485BRF8_KLUCR</name>